<evidence type="ECO:0000313" key="13">
    <source>
        <dbReference type="EMBL" id="HHI49479.1"/>
    </source>
</evidence>
<accession>A0A7J3V0V0</accession>
<dbReference type="AlphaFoldDB" id="A0A7J3V0V0"/>
<feature type="transmembrane region" description="Helical" evidence="11">
    <location>
        <begin position="378"/>
        <end position="398"/>
    </location>
</feature>
<comment type="caution">
    <text evidence="13">The sequence shown here is derived from an EMBL/GenBank/DDBJ whole genome shotgun (WGS) entry which is preliminary data.</text>
</comment>
<dbReference type="GO" id="GO:0004222">
    <property type="term" value="F:metalloendopeptidase activity"/>
    <property type="evidence" value="ECO:0007669"/>
    <property type="project" value="InterPro"/>
</dbReference>
<protein>
    <recommendedName>
        <fullName evidence="12">Peptidase M48 domain-containing protein</fullName>
    </recommendedName>
</protein>
<dbReference type="InterPro" id="IPR001915">
    <property type="entry name" value="Peptidase_M48"/>
</dbReference>
<keyword evidence="7" id="KW-0862">Zinc</keyword>
<evidence type="ECO:0000256" key="9">
    <source>
        <dbReference type="ARBA" id="ARBA00023049"/>
    </source>
</evidence>
<organism evidence="13">
    <name type="scientific">Candidatus Methanosuratincola petrocarbonis</name>
    <name type="common">ex Vanwonterghem et al. 2016</name>
    <dbReference type="NCBI Taxonomy" id="1867261"/>
    <lineage>
        <taxon>Archaea</taxon>
        <taxon>Thermoproteota</taxon>
        <taxon>Methanosuratincolia</taxon>
        <taxon>Candidatus Methanomethylicales</taxon>
        <taxon>Candidatus Methanomethylicaceae</taxon>
        <taxon>Candidatus Methanosuratincola (ex Vanwonterghem et al. 2016)</taxon>
    </lineage>
</organism>
<keyword evidence="9" id="KW-0482">Metalloprotease</keyword>
<feature type="transmembrane region" description="Helical" evidence="11">
    <location>
        <begin position="181"/>
        <end position="200"/>
    </location>
</feature>
<evidence type="ECO:0000256" key="6">
    <source>
        <dbReference type="ARBA" id="ARBA00022801"/>
    </source>
</evidence>
<gene>
    <name evidence="13" type="ORF">ENL91_04830</name>
</gene>
<feature type="domain" description="Peptidase M48" evidence="12">
    <location>
        <begin position="281"/>
        <end position="462"/>
    </location>
</feature>
<feature type="transmembrane region" description="Helical" evidence="11">
    <location>
        <begin position="148"/>
        <end position="175"/>
    </location>
</feature>
<evidence type="ECO:0000256" key="2">
    <source>
        <dbReference type="ARBA" id="ARBA00022475"/>
    </source>
</evidence>
<keyword evidence="5" id="KW-0479">Metal-binding</keyword>
<dbReference type="GO" id="GO:0046872">
    <property type="term" value="F:metal ion binding"/>
    <property type="evidence" value="ECO:0007669"/>
    <property type="project" value="UniProtKB-KW"/>
</dbReference>
<evidence type="ECO:0000256" key="10">
    <source>
        <dbReference type="ARBA" id="ARBA00023136"/>
    </source>
</evidence>
<reference evidence="13" key="1">
    <citation type="journal article" date="2020" name="mSystems">
        <title>Genome- and Community-Level Interaction Insights into Carbon Utilization and Element Cycling Functions of Hydrothermarchaeota in Hydrothermal Sediment.</title>
        <authorList>
            <person name="Zhou Z."/>
            <person name="Liu Y."/>
            <person name="Xu W."/>
            <person name="Pan J."/>
            <person name="Luo Z.H."/>
            <person name="Li M."/>
        </authorList>
    </citation>
    <scope>NUCLEOTIDE SEQUENCE [LARGE SCALE GENOMIC DNA]</scope>
    <source>
        <strain evidence="13">SpSt-1038</strain>
    </source>
</reference>
<evidence type="ECO:0000256" key="1">
    <source>
        <dbReference type="ARBA" id="ARBA00001947"/>
    </source>
</evidence>
<keyword evidence="4 11" id="KW-0812">Transmembrane</keyword>
<evidence type="ECO:0000256" key="8">
    <source>
        <dbReference type="ARBA" id="ARBA00022989"/>
    </source>
</evidence>
<evidence type="ECO:0000256" key="11">
    <source>
        <dbReference type="SAM" id="Phobius"/>
    </source>
</evidence>
<evidence type="ECO:0000256" key="7">
    <source>
        <dbReference type="ARBA" id="ARBA00022833"/>
    </source>
</evidence>
<comment type="cofactor">
    <cofactor evidence="1">
        <name>Zn(2+)</name>
        <dbReference type="ChEBI" id="CHEBI:29105"/>
    </cofactor>
</comment>
<dbReference type="PANTHER" id="PTHR43221:SF2">
    <property type="entry name" value="PROTEASE HTPX HOMOLOG"/>
    <property type="match status" value="1"/>
</dbReference>
<dbReference type="PANTHER" id="PTHR43221">
    <property type="entry name" value="PROTEASE HTPX"/>
    <property type="match status" value="1"/>
</dbReference>
<proteinExistence type="predicted"/>
<keyword evidence="6" id="KW-0378">Hydrolase</keyword>
<keyword evidence="10 11" id="KW-0472">Membrane</keyword>
<dbReference type="InterPro" id="IPR050083">
    <property type="entry name" value="HtpX_protease"/>
</dbReference>
<evidence type="ECO:0000256" key="3">
    <source>
        <dbReference type="ARBA" id="ARBA00022670"/>
    </source>
</evidence>
<sequence>MDLLEYPNASGTAAHTWSRTSTIEISIDPAQLDPVVSYVMGILERNPYLSQLTKSPEPNGVLLQYRLIANDGSILDVAARFTPERICLFYAPYPPGSVTEKDLLGLDMEFETIVRNYFQEQSSSSLYLVFSPKMNILPGAKERGIKKILASVVFGNMLYLFMIILLFGIVLYQFFLEYTPLLLVAMQFIIVFFANSLIAARGEFEITPENHSIHIAELRMKRTEFDQVMKICLPRISEIKKKIYDSTLAVGMPLDENVVVRALNEYGTVCTPQFVRIKTVNVYNIIRDLSRRFGFQEPRTTLLNVLPPNAAATGVSPRRATVLITTGLIATMEEPEIRAVLAHEFSHIKARDPLVLLTLATIEYLTRVYLMWPLLLQFGLIIDLAYLFLSFTLLFFVAKFLEARADLDAAVITGDPRLLASSLRKLGLWKYQSRVFELVNAGEWLKWDPHPPLYYRIRTLESLDTSRVRHTFIEAIKGCLKGFVNSLRGR</sequence>
<evidence type="ECO:0000256" key="5">
    <source>
        <dbReference type="ARBA" id="ARBA00022723"/>
    </source>
</evidence>
<keyword evidence="8 11" id="KW-1133">Transmembrane helix</keyword>
<dbReference type="Pfam" id="PF01435">
    <property type="entry name" value="Peptidase_M48"/>
    <property type="match status" value="1"/>
</dbReference>
<dbReference type="Gene3D" id="3.30.2010.10">
    <property type="entry name" value="Metalloproteases ('zincins'), catalytic domain"/>
    <property type="match status" value="1"/>
</dbReference>
<keyword evidence="3" id="KW-0645">Protease</keyword>
<dbReference type="GO" id="GO:0006508">
    <property type="term" value="P:proteolysis"/>
    <property type="evidence" value="ECO:0007669"/>
    <property type="project" value="UniProtKB-KW"/>
</dbReference>
<evidence type="ECO:0000259" key="12">
    <source>
        <dbReference type="Pfam" id="PF01435"/>
    </source>
</evidence>
<keyword evidence="2" id="KW-1003">Cell membrane</keyword>
<name>A0A7J3V0V0_9CREN</name>
<evidence type="ECO:0000256" key="4">
    <source>
        <dbReference type="ARBA" id="ARBA00022692"/>
    </source>
</evidence>
<dbReference type="EMBL" id="DRVT01000055">
    <property type="protein sequence ID" value="HHI49479.1"/>
    <property type="molecule type" value="Genomic_DNA"/>
</dbReference>